<gene>
    <name evidence="1" type="ORF">CISIN_1g0136131mg</name>
</gene>
<evidence type="ECO:0000313" key="2">
    <source>
        <dbReference type="Proteomes" id="UP000027120"/>
    </source>
</evidence>
<keyword evidence="2" id="KW-1185">Reference proteome</keyword>
<proteinExistence type="predicted"/>
<dbReference type="Proteomes" id="UP000027120">
    <property type="component" value="Unassembled WGS sequence"/>
</dbReference>
<evidence type="ECO:0000313" key="1">
    <source>
        <dbReference type="EMBL" id="KDO86016.1"/>
    </source>
</evidence>
<dbReference type="AlphaFoldDB" id="A0A067HDW0"/>
<name>A0A067HDW0_CITSI</name>
<feature type="non-terminal residue" evidence="1">
    <location>
        <position position="28"/>
    </location>
</feature>
<accession>A0A067HDW0</accession>
<organism evidence="1 2">
    <name type="scientific">Citrus sinensis</name>
    <name type="common">Sweet orange</name>
    <name type="synonym">Citrus aurantium var. sinensis</name>
    <dbReference type="NCBI Taxonomy" id="2711"/>
    <lineage>
        <taxon>Eukaryota</taxon>
        <taxon>Viridiplantae</taxon>
        <taxon>Streptophyta</taxon>
        <taxon>Embryophyta</taxon>
        <taxon>Tracheophyta</taxon>
        <taxon>Spermatophyta</taxon>
        <taxon>Magnoliopsida</taxon>
        <taxon>eudicotyledons</taxon>
        <taxon>Gunneridae</taxon>
        <taxon>Pentapetalae</taxon>
        <taxon>rosids</taxon>
        <taxon>malvids</taxon>
        <taxon>Sapindales</taxon>
        <taxon>Rutaceae</taxon>
        <taxon>Aurantioideae</taxon>
        <taxon>Citrus</taxon>
    </lineage>
</organism>
<protein>
    <submittedName>
        <fullName evidence="1">Uncharacterized protein</fullName>
    </submittedName>
</protein>
<reference evidence="1 2" key="1">
    <citation type="submission" date="2014-04" db="EMBL/GenBank/DDBJ databases">
        <authorList>
            <consortium name="International Citrus Genome Consortium"/>
            <person name="Gmitter F."/>
            <person name="Chen C."/>
            <person name="Farmerie W."/>
            <person name="Harkins T."/>
            <person name="Desany B."/>
            <person name="Mohiuddin M."/>
            <person name="Kodira C."/>
            <person name="Borodovsky M."/>
            <person name="Lomsadze A."/>
            <person name="Burns P."/>
            <person name="Jenkins J."/>
            <person name="Prochnik S."/>
            <person name="Shu S."/>
            <person name="Chapman J."/>
            <person name="Pitluck S."/>
            <person name="Schmutz J."/>
            <person name="Rokhsar D."/>
        </authorList>
    </citation>
    <scope>NUCLEOTIDE SEQUENCE</scope>
</reference>
<sequence>MTRPTQETVDTFTSITGASQSVALQKLE</sequence>
<dbReference type="EMBL" id="KK784873">
    <property type="protein sequence ID" value="KDO86016.1"/>
    <property type="molecule type" value="Genomic_DNA"/>
</dbReference>